<dbReference type="AlphaFoldDB" id="A0A6A6BZ50"/>
<name>A0A6A6BZ50_ZASCE</name>
<dbReference type="RefSeq" id="XP_033660966.1">
    <property type="nucleotide sequence ID" value="XM_033814440.1"/>
</dbReference>
<organism evidence="2 3">
    <name type="scientific">Zasmidium cellare ATCC 36951</name>
    <dbReference type="NCBI Taxonomy" id="1080233"/>
    <lineage>
        <taxon>Eukaryota</taxon>
        <taxon>Fungi</taxon>
        <taxon>Dikarya</taxon>
        <taxon>Ascomycota</taxon>
        <taxon>Pezizomycotina</taxon>
        <taxon>Dothideomycetes</taxon>
        <taxon>Dothideomycetidae</taxon>
        <taxon>Mycosphaerellales</taxon>
        <taxon>Mycosphaerellaceae</taxon>
        <taxon>Zasmidium</taxon>
    </lineage>
</organism>
<evidence type="ECO:0000313" key="3">
    <source>
        <dbReference type="Proteomes" id="UP000799537"/>
    </source>
</evidence>
<dbReference type="Proteomes" id="UP000799537">
    <property type="component" value="Unassembled WGS sequence"/>
</dbReference>
<gene>
    <name evidence="2" type="ORF">M409DRAFT_60328</name>
</gene>
<dbReference type="EMBL" id="ML993630">
    <property type="protein sequence ID" value="KAF2160077.1"/>
    <property type="molecule type" value="Genomic_DNA"/>
</dbReference>
<protein>
    <submittedName>
        <fullName evidence="2">Uncharacterized protein</fullName>
    </submittedName>
</protein>
<sequence>MAVLRLMGFVVYPQRDRITSHLIDISLEPRVPTGHGWTVCTDLNARCSPSANLIPFLKHPMPTPVTTDFLSFQATKMTTLTSPVSDPRSLSTESQPIRMQAPNGPSQGSTQHNPFNPSHPVQRHPAPELIPTSRNPSPSIDTTMSPLQKFRFPIVHTHTPSTDEERHPQPRNRHSIWPMILLGGRDAARWRLGGWEVAWVFFSSKSRVQDVDVDVHVEEVWAEGRPHGGGWVGSWDGDDDGMACGESHTAEVGRVFCSREYRMLMLLIVRWCGSHTTEVGSSEDDHDDKEAWGGSHAAKVAWTFCSPEGRMLTRMLMLMLMRLSRRRRRPGVAVTRRILAILECGGVVKEASTLRERLWIWPRSIVGEVFVERPTPAPAITERLALEDVFLKIDEHLGHYLAVRGIINPDREQNDPTPNATHRRAWGDHQKGSTAPAYRCRAKGRPIRRLNRALSLRTHGRSTESQEWNATPA</sequence>
<proteinExistence type="predicted"/>
<evidence type="ECO:0000256" key="1">
    <source>
        <dbReference type="SAM" id="MobiDB-lite"/>
    </source>
</evidence>
<feature type="region of interest" description="Disordered" evidence="1">
    <location>
        <begin position="80"/>
        <end position="140"/>
    </location>
</feature>
<feature type="region of interest" description="Disordered" evidence="1">
    <location>
        <begin position="409"/>
        <end position="437"/>
    </location>
</feature>
<evidence type="ECO:0000313" key="2">
    <source>
        <dbReference type="EMBL" id="KAF2160077.1"/>
    </source>
</evidence>
<reference evidence="2" key="1">
    <citation type="journal article" date="2020" name="Stud. Mycol.">
        <title>101 Dothideomycetes genomes: a test case for predicting lifestyles and emergence of pathogens.</title>
        <authorList>
            <person name="Haridas S."/>
            <person name="Albert R."/>
            <person name="Binder M."/>
            <person name="Bloem J."/>
            <person name="Labutti K."/>
            <person name="Salamov A."/>
            <person name="Andreopoulos B."/>
            <person name="Baker S."/>
            <person name="Barry K."/>
            <person name="Bills G."/>
            <person name="Bluhm B."/>
            <person name="Cannon C."/>
            <person name="Castanera R."/>
            <person name="Culley D."/>
            <person name="Daum C."/>
            <person name="Ezra D."/>
            <person name="Gonzalez J."/>
            <person name="Henrissat B."/>
            <person name="Kuo A."/>
            <person name="Liang C."/>
            <person name="Lipzen A."/>
            <person name="Lutzoni F."/>
            <person name="Magnuson J."/>
            <person name="Mondo S."/>
            <person name="Nolan M."/>
            <person name="Ohm R."/>
            <person name="Pangilinan J."/>
            <person name="Park H.-J."/>
            <person name="Ramirez L."/>
            <person name="Alfaro M."/>
            <person name="Sun H."/>
            <person name="Tritt A."/>
            <person name="Yoshinaga Y."/>
            <person name="Zwiers L.-H."/>
            <person name="Turgeon B."/>
            <person name="Goodwin S."/>
            <person name="Spatafora J."/>
            <person name="Crous P."/>
            <person name="Grigoriev I."/>
        </authorList>
    </citation>
    <scope>NUCLEOTIDE SEQUENCE</scope>
    <source>
        <strain evidence="2">ATCC 36951</strain>
    </source>
</reference>
<keyword evidence="3" id="KW-1185">Reference proteome</keyword>
<feature type="compositionally biased region" description="Polar residues" evidence="1">
    <location>
        <begin position="80"/>
        <end position="116"/>
    </location>
</feature>
<accession>A0A6A6BZ50</accession>
<dbReference type="GeneID" id="54567712"/>